<evidence type="ECO:0000256" key="1">
    <source>
        <dbReference type="ARBA" id="ARBA00005251"/>
    </source>
</evidence>
<dbReference type="GO" id="GO:0003735">
    <property type="term" value="F:structural constituent of ribosome"/>
    <property type="evidence" value="ECO:0007669"/>
    <property type="project" value="InterPro"/>
</dbReference>
<evidence type="ECO:0000256" key="6">
    <source>
        <dbReference type="RuleBase" id="RU003815"/>
    </source>
</evidence>
<feature type="compositionally biased region" description="Basic residues" evidence="7">
    <location>
        <begin position="111"/>
        <end position="130"/>
    </location>
</feature>
<evidence type="ECO:0000256" key="3">
    <source>
        <dbReference type="ARBA" id="ARBA00023274"/>
    </source>
</evidence>
<dbReference type="PANTHER" id="PTHR21569:SF1">
    <property type="entry name" value="SMALL RIBOSOMAL SUBUNIT PROTEIN US9M"/>
    <property type="match status" value="1"/>
</dbReference>
<dbReference type="Pfam" id="PF00380">
    <property type="entry name" value="Ribosomal_S9"/>
    <property type="match status" value="1"/>
</dbReference>
<dbReference type="Proteomes" id="UP000709959">
    <property type="component" value="Unassembled WGS sequence"/>
</dbReference>
<comment type="similarity">
    <text evidence="1 5 6">Belongs to the universal ribosomal protein uS9 family.</text>
</comment>
<dbReference type="GO" id="GO:0015935">
    <property type="term" value="C:small ribosomal subunit"/>
    <property type="evidence" value="ECO:0007669"/>
    <property type="project" value="UniProtKB-ARBA"/>
</dbReference>
<dbReference type="SUPFAM" id="SSF54211">
    <property type="entry name" value="Ribosomal protein S5 domain 2-like"/>
    <property type="match status" value="1"/>
</dbReference>
<dbReference type="HAMAP" id="MF_00532_B">
    <property type="entry name" value="Ribosomal_uS9_B"/>
    <property type="match status" value="1"/>
</dbReference>
<proteinExistence type="inferred from homology"/>
<dbReference type="InterPro" id="IPR023035">
    <property type="entry name" value="Ribosomal_uS9_bac/plastid"/>
</dbReference>
<dbReference type="FunFam" id="3.30.230.10:FF:000001">
    <property type="entry name" value="30S ribosomal protein S9"/>
    <property type="match status" value="1"/>
</dbReference>
<gene>
    <name evidence="5 8" type="primary">rpsI</name>
    <name evidence="8" type="ORF">IPN91_05480</name>
</gene>
<dbReference type="GO" id="GO:0005737">
    <property type="term" value="C:cytoplasm"/>
    <property type="evidence" value="ECO:0007669"/>
    <property type="project" value="UniProtKB-ARBA"/>
</dbReference>
<organism evidence="8 9">
    <name type="scientific">Candidatus Geothrix odensensis</name>
    <dbReference type="NCBI Taxonomy" id="2954440"/>
    <lineage>
        <taxon>Bacteria</taxon>
        <taxon>Pseudomonadati</taxon>
        <taxon>Acidobacteriota</taxon>
        <taxon>Holophagae</taxon>
        <taxon>Holophagales</taxon>
        <taxon>Holophagaceae</taxon>
        <taxon>Geothrix</taxon>
    </lineage>
</organism>
<dbReference type="AlphaFoldDB" id="A0A936F0V5"/>
<evidence type="ECO:0000313" key="8">
    <source>
        <dbReference type="EMBL" id="MBK8572094.1"/>
    </source>
</evidence>
<accession>A0A936F0V5</accession>
<keyword evidence="2 5" id="KW-0689">Ribosomal protein</keyword>
<dbReference type="InterPro" id="IPR000754">
    <property type="entry name" value="Ribosomal_uS9"/>
</dbReference>
<comment type="caution">
    <text evidence="8">The sequence shown here is derived from an EMBL/GenBank/DDBJ whole genome shotgun (WGS) entry which is preliminary data.</text>
</comment>
<dbReference type="GO" id="GO:0003723">
    <property type="term" value="F:RNA binding"/>
    <property type="evidence" value="ECO:0007669"/>
    <property type="project" value="TreeGrafter"/>
</dbReference>
<evidence type="ECO:0000256" key="5">
    <source>
        <dbReference type="HAMAP-Rule" id="MF_00532"/>
    </source>
</evidence>
<reference evidence="8 9" key="1">
    <citation type="submission" date="2020-10" db="EMBL/GenBank/DDBJ databases">
        <title>Connecting structure to function with the recovery of over 1000 high-quality activated sludge metagenome-assembled genomes encoding full-length rRNA genes using long-read sequencing.</title>
        <authorList>
            <person name="Singleton C.M."/>
            <person name="Petriglieri F."/>
            <person name="Kristensen J.M."/>
            <person name="Kirkegaard R.H."/>
            <person name="Michaelsen T.Y."/>
            <person name="Andersen M.H."/>
            <person name="Karst S.M."/>
            <person name="Dueholm M.S."/>
            <person name="Nielsen P.H."/>
            <person name="Albertsen M."/>
        </authorList>
    </citation>
    <scope>NUCLEOTIDE SEQUENCE [LARGE SCALE GENOMIC DNA]</scope>
    <source>
        <strain evidence="8">OdNE_18-Q3-R46-58_MAXAC.008</strain>
    </source>
</reference>
<dbReference type="PROSITE" id="PS00360">
    <property type="entry name" value="RIBOSOMAL_S9"/>
    <property type="match status" value="1"/>
</dbReference>
<name>A0A936F0V5_9BACT</name>
<dbReference type="NCBIfam" id="NF001099">
    <property type="entry name" value="PRK00132.1"/>
    <property type="match status" value="1"/>
</dbReference>
<protein>
    <recommendedName>
        <fullName evidence="4 5">Small ribosomal subunit protein uS9</fullName>
    </recommendedName>
</protein>
<keyword evidence="3 5" id="KW-0687">Ribonucleoprotein</keyword>
<evidence type="ECO:0000313" key="9">
    <source>
        <dbReference type="Proteomes" id="UP000709959"/>
    </source>
</evidence>
<dbReference type="Gene3D" id="3.30.230.10">
    <property type="match status" value="1"/>
</dbReference>
<evidence type="ECO:0000256" key="2">
    <source>
        <dbReference type="ARBA" id="ARBA00022980"/>
    </source>
</evidence>
<evidence type="ECO:0000256" key="4">
    <source>
        <dbReference type="ARBA" id="ARBA00035259"/>
    </source>
</evidence>
<evidence type="ECO:0000256" key="7">
    <source>
        <dbReference type="SAM" id="MobiDB-lite"/>
    </source>
</evidence>
<sequence>MAISQNYGTGRRKSAAARAFLRPGTGKITVNGRTLENYFPNAVLRMMVHQPLVLADLDGKFDMIISVCGGGPAGQASAIRLGISRALLGYNDQLKSLLRGAGLLTRDPRMKERKKPGRKAARRRFQFSKR</sequence>
<dbReference type="InterPro" id="IPR020568">
    <property type="entry name" value="Ribosomal_Su5_D2-typ_SF"/>
</dbReference>
<dbReference type="EMBL" id="JADKCH010000003">
    <property type="protein sequence ID" value="MBK8572094.1"/>
    <property type="molecule type" value="Genomic_DNA"/>
</dbReference>
<dbReference type="InterPro" id="IPR020574">
    <property type="entry name" value="Ribosomal_uS9_CS"/>
</dbReference>
<dbReference type="InterPro" id="IPR014721">
    <property type="entry name" value="Ribsml_uS5_D2-typ_fold_subgr"/>
</dbReference>
<dbReference type="GO" id="GO:0006412">
    <property type="term" value="P:translation"/>
    <property type="evidence" value="ECO:0007669"/>
    <property type="project" value="UniProtKB-UniRule"/>
</dbReference>
<dbReference type="PANTHER" id="PTHR21569">
    <property type="entry name" value="RIBOSOMAL PROTEIN S9"/>
    <property type="match status" value="1"/>
</dbReference>
<feature type="region of interest" description="Disordered" evidence="7">
    <location>
        <begin position="105"/>
        <end position="130"/>
    </location>
</feature>